<keyword evidence="3" id="KW-1185">Reference proteome</keyword>
<evidence type="ECO:0000256" key="1">
    <source>
        <dbReference type="SAM" id="MobiDB-lite"/>
    </source>
</evidence>
<organism evidence="3">
    <name type="scientific">Caenorhabditis remanei</name>
    <name type="common">Caenorhabditis vulgaris</name>
    <dbReference type="NCBI Taxonomy" id="31234"/>
    <lineage>
        <taxon>Eukaryota</taxon>
        <taxon>Metazoa</taxon>
        <taxon>Ecdysozoa</taxon>
        <taxon>Nematoda</taxon>
        <taxon>Chromadorea</taxon>
        <taxon>Rhabditida</taxon>
        <taxon>Rhabditina</taxon>
        <taxon>Rhabditomorpha</taxon>
        <taxon>Rhabditoidea</taxon>
        <taxon>Rhabditidae</taxon>
        <taxon>Peloderinae</taxon>
        <taxon>Caenorhabditis</taxon>
    </lineage>
</organism>
<dbReference type="AlphaFoldDB" id="E3MP55"/>
<dbReference type="EMBL" id="DS268462">
    <property type="protein sequence ID" value="EFP06329.1"/>
    <property type="molecule type" value="Genomic_DNA"/>
</dbReference>
<protein>
    <submittedName>
        <fullName evidence="2">Uncharacterized protein</fullName>
    </submittedName>
</protein>
<name>E3MP55_CAERE</name>
<reference evidence="2" key="1">
    <citation type="submission" date="2007-07" db="EMBL/GenBank/DDBJ databases">
        <title>PCAP assembly of the Caenorhabditis remanei genome.</title>
        <authorList>
            <consortium name="The Caenorhabditis remanei Sequencing Consortium"/>
            <person name="Wilson R.K."/>
        </authorList>
    </citation>
    <scope>NUCLEOTIDE SEQUENCE [LARGE SCALE GENOMIC DNA]</scope>
    <source>
        <strain evidence="2">PB4641</strain>
    </source>
</reference>
<dbReference type="HOGENOM" id="CLU_1847008_0_0_1"/>
<accession>E3MP55</accession>
<proteinExistence type="predicted"/>
<sequence length="139" mass="15919">MTIPGETTSIWVCICYESFCNFPFSFKEFSRRGHTLRPSFVPLLLPADEPSALLANNGPNRKERSQKIKERSQRITWSLPQRMVPTAKNGPKILGDTSCRIEWSLPQRMVPTAKNGPKILGDTSFRIEWSQPQRMVLQN</sequence>
<evidence type="ECO:0000313" key="2">
    <source>
        <dbReference type="EMBL" id="EFP06329.1"/>
    </source>
</evidence>
<dbReference type="InParanoid" id="E3MP55"/>
<gene>
    <name evidence="2" type="ORF">CRE_07588</name>
</gene>
<dbReference type="Proteomes" id="UP000008281">
    <property type="component" value="Unassembled WGS sequence"/>
</dbReference>
<evidence type="ECO:0000313" key="3">
    <source>
        <dbReference type="Proteomes" id="UP000008281"/>
    </source>
</evidence>
<feature type="compositionally biased region" description="Basic and acidic residues" evidence="1">
    <location>
        <begin position="60"/>
        <end position="72"/>
    </location>
</feature>
<feature type="region of interest" description="Disordered" evidence="1">
    <location>
        <begin position="52"/>
        <end position="72"/>
    </location>
</feature>